<evidence type="ECO:0000313" key="3">
    <source>
        <dbReference type="Proteomes" id="UP001168552"/>
    </source>
</evidence>
<keyword evidence="1" id="KW-0812">Transmembrane</keyword>
<proteinExistence type="predicted"/>
<evidence type="ECO:0000313" key="2">
    <source>
        <dbReference type="EMBL" id="MDN4166556.1"/>
    </source>
</evidence>
<keyword evidence="3" id="KW-1185">Reference proteome</keyword>
<dbReference type="Proteomes" id="UP001168552">
    <property type="component" value="Unassembled WGS sequence"/>
</dbReference>
<keyword evidence="1" id="KW-0472">Membrane</keyword>
<sequence length="178" mass="20363">MKQKSKKRFWNSEKLLSTAAIIASMGTMFVIIYQTSLIRTQQYASVLPYLEVWNSSPNDSSYSLILVNNGIGPAFIESIQIHYNDTVFALDPANFTDSIIAKREGLTPDFYYSNIIRGRLIPAGEMVSMVGISDNKKSAKVFKQWFGEQKAQVEIQYRSIYEERWKAKGLMKEPEKID</sequence>
<dbReference type="EMBL" id="JAUHJS010000007">
    <property type="protein sequence ID" value="MDN4166556.1"/>
    <property type="molecule type" value="Genomic_DNA"/>
</dbReference>
<feature type="transmembrane region" description="Helical" evidence="1">
    <location>
        <begin position="15"/>
        <end position="33"/>
    </location>
</feature>
<gene>
    <name evidence="2" type="ORF">QWY31_13690</name>
</gene>
<reference evidence="2" key="1">
    <citation type="submission" date="2023-06" db="EMBL/GenBank/DDBJ databases">
        <title>Cytophagales bacterium Strain LB-30, isolated from soil.</title>
        <authorList>
            <person name="Liu B."/>
        </authorList>
    </citation>
    <scope>NUCLEOTIDE SEQUENCE</scope>
    <source>
        <strain evidence="2">LB-30</strain>
    </source>
</reference>
<comment type="caution">
    <text evidence="2">The sequence shown here is derived from an EMBL/GenBank/DDBJ whole genome shotgun (WGS) entry which is preliminary data.</text>
</comment>
<organism evidence="2 3">
    <name type="scientific">Shiella aurantiaca</name>
    <dbReference type="NCBI Taxonomy" id="3058365"/>
    <lineage>
        <taxon>Bacteria</taxon>
        <taxon>Pseudomonadati</taxon>
        <taxon>Bacteroidota</taxon>
        <taxon>Cytophagia</taxon>
        <taxon>Cytophagales</taxon>
        <taxon>Shiellaceae</taxon>
        <taxon>Shiella</taxon>
    </lineage>
</organism>
<dbReference type="RefSeq" id="WP_320005094.1">
    <property type="nucleotide sequence ID" value="NZ_JAUHJS010000007.1"/>
</dbReference>
<accession>A0ABT8F8M5</accession>
<protein>
    <submittedName>
        <fullName evidence="2">Uncharacterized protein</fullName>
    </submittedName>
</protein>
<keyword evidence="1" id="KW-1133">Transmembrane helix</keyword>
<evidence type="ECO:0000256" key="1">
    <source>
        <dbReference type="SAM" id="Phobius"/>
    </source>
</evidence>
<name>A0ABT8F8M5_9BACT</name>